<dbReference type="InterPro" id="IPR012394">
    <property type="entry name" value="Aldehyde_DH_NAD(P)"/>
</dbReference>
<keyword evidence="9" id="KW-1185">Reference proteome</keyword>
<protein>
    <recommendedName>
        <fullName evidence="5">Aldehyde dehydrogenase</fullName>
    </recommendedName>
</protein>
<dbReference type="SUPFAM" id="SSF53720">
    <property type="entry name" value="ALDH-like"/>
    <property type="match status" value="1"/>
</dbReference>
<reference evidence="8" key="1">
    <citation type="journal article" date="2023" name="Nat. Commun.">
        <title>Diploid and tetraploid genomes of Acorus and the evolution of monocots.</title>
        <authorList>
            <person name="Ma L."/>
            <person name="Liu K.W."/>
            <person name="Li Z."/>
            <person name="Hsiao Y.Y."/>
            <person name="Qi Y."/>
            <person name="Fu T."/>
            <person name="Tang G.D."/>
            <person name="Zhang D."/>
            <person name="Sun W.H."/>
            <person name="Liu D.K."/>
            <person name="Li Y."/>
            <person name="Chen G.Z."/>
            <person name="Liu X.D."/>
            <person name="Liao X.Y."/>
            <person name="Jiang Y.T."/>
            <person name="Yu X."/>
            <person name="Hao Y."/>
            <person name="Huang J."/>
            <person name="Zhao X.W."/>
            <person name="Ke S."/>
            <person name="Chen Y.Y."/>
            <person name="Wu W.L."/>
            <person name="Hsu J.L."/>
            <person name="Lin Y.F."/>
            <person name="Huang M.D."/>
            <person name="Li C.Y."/>
            <person name="Huang L."/>
            <person name="Wang Z.W."/>
            <person name="Zhao X."/>
            <person name="Zhong W.Y."/>
            <person name="Peng D.H."/>
            <person name="Ahmad S."/>
            <person name="Lan S."/>
            <person name="Zhang J.S."/>
            <person name="Tsai W.C."/>
            <person name="Van de Peer Y."/>
            <person name="Liu Z.J."/>
        </authorList>
    </citation>
    <scope>NUCLEOTIDE SEQUENCE</scope>
    <source>
        <strain evidence="8">CP</strain>
    </source>
</reference>
<dbReference type="AlphaFoldDB" id="A0AAV9EXQ2"/>
<dbReference type="Pfam" id="PF00171">
    <property type="entry name" value="Aldedh"/>
    <property type="match status" value="1"/>
</dbReference>
<dbReference type="PANTHER" id="PTHR43570:SF17">
    <property type="entry name" value="ALDEHYDE DEHYDROGENASE FAMILY 3 MEMBER F1"/>
    <property type="match status" value="1"/>
</dbReference>
<feature type="active site" evidence="6">
    <location>
        <position position="220"/>
    </location>
</feature>
<dbReference type="Proteomes" id="UP001180020">
    <property type="component" value="Unassembled WGS sequence"/>
</dbReference>
<evidence type="ECO:0000256" key="3">
    <source>
        <dbReference type="ARBA" id="ARBA00023027"/>
    </source>
</evidence>
<comment type="caution">
    <text evidence="8">The sequence shown here is derived from an EMBL/GenBank/DDBJ whole genome shotgun (WGS) entry which is preliminary data.</text>
</comment>
<comment type="catalytic activity">
    <reaction evidence="4">
        <text>an aldehyde + NAD(+) + H2O = a carboxylate + NADH + 2 H(+)</text>
        <dbReference type="Rhea" id="RHEA:16185"/>
        <dbReference type="ChEBI" id="CHEBI:15377"/>
        <dbReference type="ChEBI" id="CHEBI:15378"/>
        <dbReference type="ChEBI" id="CHEBI:17478"/>
        <dbReference type="ChEBI" id="CHEBI:29067"/>
        <dbReference type="ChEBI" id="CHEBI:57540"/>
        <dbReference type="ChEBI" id="CHEBI:57945"/>
        <dbReference type="EC" id="1.2.1.3"/>
    </reaction>
</comment>
<dbReference type="GO" id="GO:0004029">
    <property type="term" value="F:aldehyde dehydrogenase (NAD+) activity"/>
    <property type="evidence" value="ECO:0007669"/>
    <property type="project" value="UniProtKB-EC"/>
</dbReference>
<feature type="active site" evidence="6">
    <location>
        <position position="258"/>
    </location>
</feature>
<feature type="domain" description="Aldehyde dehydrogenase" evidence="7">
    <location>
        <begin position="20"/>
        <end position="445"/>
    </location>
</feature>
<dbReference type="InterPro" id="IPR015590">
    <property type="entry name" value="Aldehyde_DH_dom"/>
</dbReference>
<organism evidence="8 9">
    <name type="scientific">Acorus calamus</name>
    <name type="common">Sweet flag</name>
    <dbReference type="NCBI Taxonomy" id="4465"/>
    <lineage>
        <taxon>Eukaryota</taxon>
        <taxon>Viridiplantae</taxon>
        <taxon>Streptophyta</taxon>
        <taxon>Embryophyta</taxon>
        <taxon>Tracheophyta</taxon>
        <taxon>Spermatophyta</taxon>
        <taxon>Magnoliopsida</taxon>
        <taxon>Liliopsida</taxon>
        <taxon>Acoraceae</taxon>
        <taxon>Acorus</taxon>
    </lineage>
</organism>
<gene>
    <name evidence="8" type="primary">ALDH3F1</name>
    <name evidence="8" type="ORF">QJS10_CPB04g00654</name>
</gene>
<sequence length="504" mass="56758">MVGVREINMEQDYSERSVGELRKTFESRKTRGVEWRKSQLRALQRFLMEREDDIFQALKQDLGKPRVEAYRDEVGPLTNSLNLSLKCLDKWMASKKINVPMLAMPTTAELVPEPLGLVLIFSSWNFPFVLSLDPLIGAIAAGNTVVLKPSEISPATSAFLAKTLPKYLDGEAIKVVEGGETVSKQLLDYKWDHIFFTGSQRVGRIIMSAASKHLTPVTLELGGKCPAVFDFMSCSRDREVSMRRMVNAKYGLSGGQACVAVDYVLVEEKHASLLIEMVKSKIKSYYGDKPSETDSISRIVNRHHFDRLKRLLNDPAVQASIIHGGSLDEDKLYIEPTIILNPPLDSEVMNEEIFGPLLPIITLKKIEESINFINSRPKPLAIYVFTNNEILKKRMVGETSSGSVTFNDASIHFLLDTLPFGGVGESGFGSYHGKFSFDRFSHMKPVLKRNLLIELSFGYPPWNSNKLKILRSSFRFDYFSLLLLLLGFTTDKDNKDQVQKLKST</sequence>
<evidence type="ECO:0000256" key="6">
    <source>
        <dbReference type="PIRSR" id="PIRSR036492-1"/>
    </source>
</evidence>
<reference evidence="8" key="2">
    <citation type="submission" date="2023-06" db="EMBL/GenBank/DDBJ databases">
        <authorList>
            <person name="Ma L."/>
            <person name="Liu K.-W."/>
            <person name="Li Z."/>
            <person name="Hsiao Y.-Y."/>
            <person name="Qi Y."/>
            <person name="Fu T."/>
            <person name="Tang G."/>
            <person name="Zhang D."/>
            <person name="Sun W.-H."/>
            <person name="Liu D.-K."/>
            <person name="Li Y."/>
            <person name="Chen G.-Z."/>
            <person name="Liu X.-D."/>
            <person name="Liao X.-Y."/>
            <person name="Jiang Y.-T."/>
            <person name="Yu X."/>
            <person name="Hao Y."/>
            <person name="Huang J."/>
            <person name="Zhao X.-W."/>
            <person name="Ke S."/>
            <person name="Chen Y.-Y."/>
            <person name="Wu W.-L."/>
            <person name="Hsu J.-L."/>
            <person name="Lin Y.-F."/>
            <person name="Huang M.-D."/>
            <person name="Li C.-Y."/>
            <person name="Huang L."/>
            <person name="Wang Z.-W."/>
            <person name="Zhao X."/>
            <person name="Zhong W.-Y."/>
            <person name="Peng D.-H."/>
            <person name="Ahmad S."/>
            <person name="Lan S."/>
            <person name="Zhang J.-S."/>
            <person name="Tsai W.-C."/>
            <person name="Van De Peer Y."/>
            <person name="Liu Z.-J."/>
        </authorList>
    </citation>
    <scope>NUCLEOTIDE SEQUENCE</scope>
    <source>
        <strain evidence="8">CP</strain>
        <tissue evidence="8">Leaves</tissue>
    </source>
</reference>
<dbReference type="GO" id="GO:0006081">
    <property type="term" value="P:aldehyde metabolic process"/>
    <property type="evidence" value="ECO:0007669"/>
    <property type="project" value="InterPro"/>
</dbReference>
<evidence type="ECO:0000313" key="9">
    <source>
        <dbReference type="Proteomes" id="UP001180020"/>
    </source>
</evidence>
<evidence type="ECO:0000259" key="7">
    <source>
        <dbReference type="Pfam" id="PF00171"/>
    </source>
</evidence>
<keyword evidence="2 5" id="KW-0560">Oxidoreductase</keyword>
<dbReference type="InterPro" id="IPR016161">
    <property type="entry name" value="Ald_DH/histidinol_DH"/>
</dbReference>
<evidence type="ECO:0000256" key="2">
    <source>
        <dbReference type="ARBA" id="ARBA00023002"/>
    </source>
</evidence>
<evidence type="ECO:0000256" key="4">
    <source>
        <dbReference type="ARBA" id="ARBA00049194"/>
    </source>
</evidence>
<evidence type="ECO:0000256" key="5">
    <source>
        <dbReference type="PIRNR" id="PIRNR036492"/>
    </source>
</evidence>
<dbReference type="Gene3D" id="3.40.605.10">
    <property type="entry name" value="Aldehyde Dehydrogenase, Chain A, domain 1"/>
    <property type="match status" value="1"/>
</dbReference>
<dbReference type="GO" id="GO:0005737">
    <property type="term" value="C:cytoplasm"/>
    <property type="evidence" value="ECO:0007669"/>
    <property type="project" value="TreeGrafter"/>
</dbReference>
<dbReference type="Gene3D" id="3.40.309.10">
    <property type="entry name" value="Aldehyde Dehydrogenase, Chain A, domain 2"/>
    <property type="match status" value="1"/>
</dbReference>
<proteinExistence type="inferred from homology"/>
<dbReference type="PANTHER" id="PTHR43570">
    <property type="entry name" value="ALDEHYDE DEHYDROGENASE"/>
    <property type="match status" value="1"/>
</dbReference>
<dbReference type="GO" id="GO:0009737">
    <property type="term" value="P:response to abscisic acid"/>
    <property type="evidence" value="ECO:0007669"/>
    <property type="project" value="UniProtKB-ARBA"/>
</dbReference>
<name>A0AAV9EXQ2_ACOCL</name>
<dbReference type="EMBL" id="JAUJYO010000004">
    <property type="protein sequence ID" value="KAK1318516.1"/>
    <property type="molecule type" value="Genomic_DNA"/>
</dbReference>
<keyword evidence="3" id="KW-0520">NAD</keyword>
<dbReference type="InterPro" id="IPR016162">
    <property type="entry name" value="Ald_DH_N"/>
</dbReference>
<accession>A0AAV9EXQ2</accession>
<evidence type="ECO:0000256" key="1">
    <source>
        <dbReference type="ARBA" id="ARBA00009986"/>
    </source>
</evidence>
<evidence type="ECO:0000313" key="8">
    <source>
        <dbReference type="EMBL" id="KAK1318516.1"/>
    </source>
</evidence>
<dbReference type="InterPro" id="IPR016163">
    <property type="entry name" value="Ald_DH_C"/>
</dbReference>
<comment type="similarity">
    <text evidence="1 5">Belongs to the aldehyde dehydrogenase family.</text>
</comment>
<dbReference type="FunFam" id="3.40.309.10:FF:000003">
    <property type="entry name" value="Aldehyde dehydrogenase"/>
    <property type="match status" value="1"/>
</dbReference>
<dbReference type="FunFam" id="3.40.605.10:FF:000004">
    <property type="entry name" value="Aldehyde dehydrogenase"/>
    <property type="match status" value="1"/>
</dbReference>
<dbReference type="PIRSF" id="PIRSF036492">
    <property type="entry name" value="ALDH"/>
    <property type="match status" value="1"/>
</dbReference>